<feature type="transmembrane region" description="Helical" evidence="8">
    <location>
        <begin position="546"/>
        <end position="571"/>
    </location>
</feature>
<dbReference type="GO" id="GO:0005886">
    <property type="term" value="C:plasma membrane"/>
    <property type="evidence" value="ECO:0007669"/>
    <property type="project" value="UniProtKB-SubCell"/>
</dbReference>
<feature type="transmembrane region" description="Helical" evidence="8">
    <location>
        <begin position="387"/>
        <end position="408"/>
    </location>
</feature>
<evidence type="ECO:0000256" key="6">
    <source>
        <dbReference type="ARBA" id="ARBA00022989"/>
    </source>
</evidence>
<dbReference type="GO" id="GO:0055085">
    <property type="term" value="P:transmembrane transport"/>
    <property type="evidence" value="ECO:0007669"/>
    <property type="project" value="InterPro"/>
</dbReference>
<dbReference type="OrthoDB" id="8480309at2"/>
<evidence type="ECO:0000256" key="5">
    <source>
        <dbReference type="ARBA" id="ARBA00022692"/>
    </source>
</evidence>
<dbReference type="InterPro" id="IPR050366">
    <property type="entry name" value="BP-dependent_transpt_permease"/>
</dbReference>
<feature type="transmembrane region" description="Helical" evidence="8">
    <location>
        <begin position="182"/>
        <end position="201"/>
    </location>
</feature>
<feature type="transmembrane region" description="Helical" evidence="8">
    <location>
        <begin position="12"/>
        <end position="32"/>
    </location>
</feature>
<feature type="transmembrane region" description="Helical" evidence="8">
    <location>
        <begin position="281"/>
        <end position="299"/>
    </location>
</feature>
<name>A0A2N5DW58_9GAMM</name>
<evidence type="ECO:0000313" key="10">
    <source>
        <dbReference type="EMBL" id="PLR31361.1"/>
    </source>
</evidence>
<comment type="subcellular location">
    <subcellularLocation>
        <location evidence="1">Cell inner membrane</location>
        <topology evidence="1">Multi-pass membrane protein</topology>
    </subcellularLocation>
    <subcellularLocation>
        <location evidence="8">Cell membrane</location>
        <topology evidence="8">Multi-pass membrane protein</topology>
    </subcellularLocation>
</comment>
<feature type="transmembrane region" description="Helical" evidence="8">
    <location>
        <begin position="428"/>
        <end position="450"/>
    </location>
</feature>
<keyword evidence="4" id="KW-0997">Cell inner membrane</keyword>
<dbReference type="RefSeq" id="WP_101826396.1">
    <property type="nucleotide sequence ID" value="NZ_PJZH01000024.1"/>
</dbReference>
<dbReference type="Pfam" id="PF00528">
    <property type="entry name" value="BPD_transp_1"/>
    <property type="match status" value="2"/>
</dbReference>
<evidence type="ECO:0000256" key="7">
    <source>
        <dbReference type="ARBA" id="ARBA00023136"/>
    </source>
</evidence>
<feature type="domain" description="ABC transmembrane type-1" evidence="9">
    <location>
        <begin position="383"/>
        <end position="569"/>
    </location>
</feature>
<evidence type="ECO:0000256" key="4">
    <source>
        <dbReference type="ARBA" id="ARBA00022519"/>
    </source>
</evidence>
<comment type="caution">
    <text evidence="10">The sequence shown here is derived from an EMBL/GenBank/DDBJ whole genome shotgun (WGS) entry which is preliminary data.</text>
</comment>
<evidence type="ECO:0000259" key="9">
    <source>
        <dbReference type="PROSITE" id="PS50928"/>
    </source>
</evidence>
<dbReference type="PANTHER" id="PTHR43386">
    <property type="entry name" value="OLIGOPEPTIDE TRANSPORT SYSTEM PERMEASE PROTEIN APPC"/>
    <property type="match status" value="1"/>
</dbReference>
<keyword evidence="5 8" id="KW-0812">Transmembrane</keyword>
<keyword evidence="6 8" id="KW-1133">Transmembrane helix</keyword>
<accession>A0A2N5DW58</accession>
<dbReference type="InterPro" id="IPR000515">
    <property type="entry name" value="MetI-like"/>
</dbReference>
<feature type="transmembrane region" description="Helical" evidence="8">
    <location>
        <begin position="147"/>
        <end position="170"/>
    </location>
</feature>
<comment type="similarity">
    <text evidence="8">Belongs to the binding-protein-dependent transport system permease family.</text>
</comment>
<reference evidence="10 11" key="1">
    <citation type="submission" date="2017-12" db="EMBL/GenBank/DDBJ databases">
        <title>Characterization of six clinical isolates of Enterochimera gen. nov., a novel genus of the Yersiniaciae family and the three species Enterochimera arupensis sp. nov., Enterochimera coloradensis sp. nov, and Enterochimera californica sp. nov.</title>
        <authorList>
            <person name="Rossi A."/>
            <person name="Fisher M."/>
        </authorList>
    </citation>
    <scope>NUCLEOTIDE SEQUENCE [LARGE SCALE GENOMIC DNA]</scope>
    <source>
        <strain evidence="11">2016-Iso4</strain>
    </source>
</reference>
<evidence type="ECO:0000256" key="8">
    <source>
        <dbReference type="RuleBase" id="RU363032"/>
    </source>
</evidence>
<evidence type="ECO:0000313" key="11">
    <source>
        <dbReference type="Proteomes" id="UP000234503"/>
    </source>
</evidence>
<dbReference type="InterPro" id="IPR035906">
    <property type="entry name" value="MetI-like_sf"/>
</dbReference>
<evidence type="ECO:0000256" key="1">
    <source>
        <dbReference type="ARBA" id="ARBA00004429"/>
    </source>
</evidence>
<feature type="transmembrane region" description="Helical" evidence="8">
    <location>
        <begin position="99"/>
        <end position="126"/>
    </location>
</feature>
<keyword evidence="2 8" id="KW-0813">Transport</keyword>
<dbReference type="Gene3D" id="1.10.3720.10">
    <property type="entry name" value="MetI-like"/>
    <property type="match status" value="2"/>
</dbReference>
<dbReference type="SUPFAM" id="SSF161098">
    <property type="entry name" value="MetI-like"/>
    <property type="match status" value="1"/>
</dbReference>
<keyword evidence="11" id="KW-1185">Reference proteome</keyword>
<keyword evidence="3" id="KW-1003">Cell membrane</keyword>
<proteinExistence type="inferred from homology"/>
<dbReference type="PANTHER" id="PTHR43386:SF1">
    <property type="entry name" value="D,D-DIPEPTIDE TRANSPORT SYSTEM PERMEASE PROTEIN DDPC-RELATED"/>
    <property type="match status" value="1"/>
</dbReference>
<keyword evidence="7 8" id="KW-0472">Membrane</keyword>
<evidence type="ECO:0000256" key="2">
    <source>
        <dbReference type="ARBA" id="ARBA00022448"/>
    </source>
</evidence>
<feature type="transmembrane region" description="Helical" evidence="8">
    <location>
        <begin position="506"/>
        <end position="526"/>
    </location>
</feature>
<gene>
    <name evidence="10" type="ORF">CYR32_17285</name>
</gene>
<evidence type="ECO:0000256" key="3">
    <source>
        <dbReference type="ARBA" id="ARBA00022475"/>
    </source>
</evidence>
<dbReference type="PROSITE" id="PS50928">
    <property type="entry name" value="ABC_TM1"/>
    <property type="match status" value="1"/>
</dbReference>
<sequence length="591" mass="60691">MRLFHTDTLLPLLSRTVTLGAMVALVGMLPWLSGHDPALALLRARSGDQEATPETLNAIRDALGLDQGPLALLQQWLLGLLHGDAGNSWVSGRPVGPGMLQAAGVSLTLMAFALLVATLVAGAICLRPFLAGLAGRGRRPAGALPAMLTALPEFLLASLLLLVGAVWLRLFPPFGWQSLHHALLPALALGIPAGGLLGRLFSDAFAATFHETWLLTWQMAGVSRGRIARAVFLRSLPGLLPQVGLVVIGLTGGAMAVEKVFAIPGLGRATLGAVAAQDLPALQTGLLMLLLLACAAGVAANLMRRVLLGPALHAGALPVAAPETAGPRGAWAVPLACAALLLLMVITGLSRDPVTPMFMRLQAPGWDLPFGADATGRDLLARVAHGALHTCALALGVTLASLLLGMLAGLFPRLSSGPVEAANAMPPVIAGLVVAAINGPTAGGAALAVLATSWAPLAAHTAALVSEINAQPHIRILPVLGVGPWRRTLRYLLPALSGPLLRHAMLRLPGTVLALAALGFLGLGAPPPAPEWGRVLAEGMPYLERAPWAVLAPGGALILFSVLAVTTAGLAGRRKRARAAIVNRSTVTGTA</sequence>
<dbReference type="Proteomes" id="UP000234503">
    <property type="component" value="Unassembled WGS sequence"/>
</dbReference>
<dbReference type="AlphaFoldDB" id="A0A2N5DW58"/>
<dbReference type="EMBL" id="PJZH01000024">
    <property type="protein sequence ID" value="PLR31361.1"/>
    <property type="molecule type" value="Genomic_DNA"/>
</dbReference>
<feature type="transmembrane region" description="Helical" evidence="8">
    <location>
        <begin position="331"/>
        <end position="350"/>
    </location>
</feature>
<protein>
    <submittedName>
        <fullName evidence="10">ABC transporter permease</fullName>
    </submittedName>
</protein>
<organism evidence="10 11">
    <name type="scientific">Chimaeribacter coloradensis</name>
    <dbReference type="NCBI Taxonomy" id="2060068"/>
    <lineage>
        <taxon>Bacteria</taxon>
        <taxon>Pseudomonadati</taxon>
        <taxon>Pseudomonadota</taxon>
        <taxon>Gammaproteobacteria</taxon>
        <taxon>Enterobacterales</taxon>
        <taxon>Yersiniaceae</taxon>
        <taxon>Chimaeribacter</taxon>
    </lineage>
</organism>